<evidence type="ECO:0000313" key="2">
    <source>
        <dbReference type="Proteomes" id="UP000005273"/>
    </source>
</evidence>
<comment type="caution">
    <text evidence="1">The sequence shown here is derived from an EMBL/GenBank/DDBJ whole genome shotgun (WGS) entry which is preliminary data.</text>
</comment>
<dbReference type="InterPro" id="IPR012349">
    <property type="entry name" value="Split_barrel_FMN-bd"/>
</dbReference>
<dbReference type="PANTHER" id="PTHR34071:SF2">
    <property type="entry name" value="FLAVIN-NUCLEOTIDE-BINDING PROTEIN"/>
    <property type="match status" value="1"/>
</dbReference>
<dbReference type="Proteomes" id="UP000005273">
    <property type="component" value="Unassembled WGS sequence"/>
</dbReference>
<evidence type="ECO:0000313" key="1">
    <source>
        <dbReference type="EMBL" id="KRT34554.1"/>
    </source>
</evidence>
<proteinExistence type="predicted"/>
<dbReference type="STRING" id="592015.HMPREF1705_03773"/>
<dbReference type="SUPFAM" id="SSF50475">
    <property type="entry name" value="FMN-binding split barrel"/>
    <property type="match status" value="1"/>
</dbReference>
<accession>A0A0T5X862</accession>
<dbReference type="PANTHER" id="PTHR34071">
    <property type="entry name" value="5-NITROIMIDAZOLE ANTIBIOTICS RESISTANCE PROTEIN, NIMA-FAMILY-RELATED PROTEIN-RELATED"/>
    <property type="match status" value="1"/>
</dbReference>
<protein>
    <submittedName>
        <fullName evidence="1">Putative 5-nitroimidazole antibiotic resistance protein NimB</fullName>
    </submittedName>
</protein>
<dbReference type="OrthoDB" id="9794935at2"/>
<sequence>MRRKDREITDQKWIEEVLEEGKVCFLSLCRNNEPYIVPMHYAWKDGFLYLHSALEGKKVDIARENLRVSFCVVPEWKIIEGPRPCDWTTHYRSVIGSGIVSFIEDETEKRKALTIFVEHFAHGAFELPKPMLDRVLVWKIKVDSITGKQNPGPQ</sequence>
<reference evidence="2" key="1">
    <citation type="submission" date="2012-09" db="EMBL/GenBank/DDBJ databases">
        <authorList>
            <person name="Weinstock G."/>
            <person name="Sodergren E."/>
            <person name="Clifton S."/>
            <person name="Fulton L."/>
            <person name="Fulton B."/>
            <person name="Courtney L."/>
            <person name="Fronick C."/>
            <person name="Harrison M."/>
            <person name="Strong C."/>
            <person name="Farmer C."/>
            <person name="Delehaunty K."/>
            <person name="Markovic C."/>
            <person name="Hall O."/>
            <person name="Minx P."/>
            <person name="Tomlinson C."/>
            <person name="Mitreva M."/>
            <person name="Nelson J."/>
            <person name="Hou S."/>
            <person name="Wollam A."/>
            <person name="Pepin K.H."/>
            <person name="Johnson M."/>
            <person name="Bhonagiri V."/>
            <person name="Nash W.E."/>
            <person name="Suruliraj S."/>
            <person name="Warren W."/>
            <person name="Chinwalla A."/>
            <person name="Mardis E.R."/>
            <person name="Wilson R.K."/>
        </authorList>
    </citation>
    <scope>NUCLEOTIDE SEQUENCE [LARGE SCALE GENOMIC DNA]</scope>
    <source>
        <strain evidence="2">OS1</strain>
    </source>
</reference>
<dbReference type="Pfam" id="PF12900">
    <property type="entry name" value="Pyridox_ox_2"/>
    <property type="match status" value="1"/>
</dbReference>
<keyword evidence="2" id="KW-1185">Reference proteome</keyword>
<name>A0A0T5X862_9BACT</name>
<organism evidence="1 2">
    <name type="scientific">Acetomicrobium hydrogeniformans ATCC BAA-1850</name>
    <dbReference type="NCBI Taxonomy" id="592015"/>
    <lineage>
        <taxon>Bacteria</taxon>
        <taxon>Thermotogati</taxon>
        <taxon>Synergistota</taxon>
        <taxon>Synergistia</taxon>
        <taxon>Synergistales</taxon>
        <taxon>Acetomicrobiaceae</taxon>
        <taxon>Acetomicrobium</taxon>
    </lineage>
</organism>
<dbReference type="Gene3D" id="2.30.110.10">
    <property type="entry name" value="Electron Transport, Fmn-binding Protein, Chain A"/>
    <property type="match status" value="1"/>
</dbReference>
<dbReference type="EMBL" id="ACJX03000001">
    <property type="protein sequence ID" value="KRT34554.1"/>
    <property type="molecule type" value="Genomic_DNA"/>
</dbReference>
<dbReference type="InterPro" id="IPR024747">
    <property type="entry name" value="Pyridox_Oxase-rel"/>
</dbReference>
<dbReference type="AlphaFoldDB" id="A0A0T5X862"/>
<dbReference type="eggNOG" id="COG3467">
    <property type="taxonomic scope" value="Bacteria"/>
</dbReference>
<dbReference type="RefSeq" id="WP_009200569.1">
    <property type="nucleotide sequence ID" value="NZ_ACJX03000001.1"/>
</dbReference>
<gene>
    <name evidence="1" type="ORF">HMPREF1705_03773</name>
</gene>